<feature type="transmembrane region" description="Helical" evidence="2">
    <location>
        <begin position="117"/>
        <end position="134"/>
    </location>
</feature>
<keyword evidence="2" id="KW-0472">Membrane</keyword>
<dbReference type="Proteomes" id="UP000198856">
    <property type="component" value="Unassembled WGS sequence"/>
</dbReference>
<keyword evidence="2" id="KW-0812">Transmembrane</keyword>
<feature type="transmembrane region" description="Helical" evidence="2">
    <location>
        <begin position="317"/>
        <end position="337"/>
    </location>
</feature>
<dbReference type="InterPro" id="IPR005240">
    <property type="entry name" value="DUF389"/>
</dbReference>
<dbReference type="OrthoDB" id="3266at2157"/>
<evidence type="ECO:0000313" key="3">
    <source>
        <dbReference type="EMBL" id="SDJ43113.1"/>
    </source>
</evidence>
<dbReference type="AlphaFoldDB" id="A0A1G8TNY1"/>
<organism evidence="3 4">
    <name type="scientific">Halovenus aranensis</name>
    <dbReference type="NCBI Taxonomy" id="890420"/>
    <lineage>
        <taxon>Archaea</taxon>
        <taxon>Methanobacteriati</taxon>
        <taxon>Methanobacteriota</taxon>
        <taxon>Stenosarchaea group</taxon>
        <taxon>Halobacteria</taxon>
        <taxon>Halobacteriales</taxon>
        <taxon>Haloarculaceae</taxon>
        <taxon>Halovenus</taxon>
    </lineage>
</organism>
<evidence type="ECO:0000256" key="2">
    <source>
        <dbReference type="SAM" id="Phobius"/>
    </source>
</evidence>
<dbReference type="NCBIfam" id="TIGR00341">
    <property type="entry name" value="TIGR00341 family protein"/>
    <property type="match status" value="1"/>
</dbReference>
<feature type="transmembrane region" description="Helical" evidence="2">
    <location>
        <begin position="219"/>
        <end position="236"/>
    </location>
</feature>
<feature type="coiled-coil region" evidence="1">
    <location>
        <begin position="75"/>
        <end position="102"/>
    </location>
</feature>
<keyword evidence="2" id="KW-1133">Transmembrane helix</keyword>
<protein>
    <submittedName>
        <fullName evidence="3">TIGR00341 family protein</fullName>
    </submittedName>
</protein>
<keyword evidence="1" id="KW-0175">Coiled coil</keyword>
<name>A0A1G8TNY1_9EURY</name>
<sequence length="430" mass="45541">MRLVQVIIPSGKREALLARLDDEGIDYVVTEETSGREFDSIAYIPLPTNAVEPTLDSLREAGLGEDTFTVVLDANTVVSRRFEALQEEYAEEQDEDRIARDELVSAASSLAPSTSTYVIMTIVSAVVATAGLLLDSAAVVVGSMVIAPLVGPALSASVGTVVNDSEMFRRGVWLQVAGLGLAILSAFAFASLVRQVHLIPPLTDVTTVPEVQERVAPDFLMLAIAIGAGVAGIVSLTSGVSAALVGVMIAVALIPPAATVGIGLAWAQPQVSLGAGVLLLVNVLSINLASLVVLWYKGYRPKQWFYRDDARNALLKRGATLLVAILVLSAFLGGVTLDSFQRASTEDAIRADAETAVEQFGPEQNIEVLAVDVEYPRALPFQNPDRVVVTVGVPPGESASGLATLMQTEMRETTGTDLAVEVRYIQTERG</sequence>
<feature type="transmembrane region" description="Helical" evidence="2">
    <location>
        <begin position="172"/>
        <end position="193"/>
    </location>
</feature>
<accession>A0A1G8TNY1</accession>
<dbReference type="STRING" id="890420.SAMN05216226_103167"/>
<evidence type="ECO:0000256" key="1">
    <source>
        <dbReference type="SAM" id="Coils"/>
    </source>
</evidence>
<gene>
    <name evidence="3" type="ORF">SAMN05216226_103167</name>
</gene>
<feature type="transmembrane region" description="Helical" evidence="2">
    <location>
        <begin position="243"/>
        <end position="267"/>
    </location>
</feature>
<evidence type="ECO:0000313" key="4">
    <source>
        <dbReference type="Proteomes" id="UP000198856"/>
    </source>
</evidence>
<proteinExistence type="predicted"/>
<dbReference type="PANTHER" id="PTHR20992">
    <property type="entry name" value="AT15442P-RELATED"/>
    <property type="match status" value="1"/>
</dbReference>
<feature type="transmembrane region" description="Helical" evidence="2">
    <location>
        <begin position="140"/>
        <end position="160"/>
    </location>
</feature>
<reference evidence="3 4" key="1">
    <citation type="submission" date="2016-10" db="EMBL/GenBank/DDBJ databases">
        <authorList>
            <person name="de Groot N.N."/>
        </authorList>
    </citation>
    <scope>NUCLEOTIDE SEQUENCE [LARGE SCALE GENOMIC DNA]</scope>
    <source>
        <strain evidence="3 4">IBRC-M10015</strain>
    </source>
</reference>
<feature type="transmembrane region" description="Helical" evidence="2">
    <location>
        <begin position="273"/>
        <end position="296"/>
    </location>
</feature>
<keyword evidence="4" id="KW-1185">Reference proteome</keyword>
<dbReference type="RefSeq" id="WP_092699789.1">
    <property type="nucleotide sequence ID" value="NZ_FNFC01000003.1"/>
</dbReference>
<dbReference type="PANTHER" id="PTHR20992:SF9">
    <property type="entry name" value="AT15442P-RELATED"/>
    <property type="match status" value="1"/>
</dbReference>
<dbReference type="EMBL" id="FNFC01000003">
    <property type="protein sequence ID" value="SDJ43113.1"/>
    <property type="molecule type" value="Genomic_DNA"/>
</dbReference>
<dbReference type="Pfam" id="PF04087">
    <property type="entry name" value="DUF389"/>
    <property type="match status" value="1"/>
</dbReference>